<comment type="cofactor">
    <cofactor evidence="1">
        <name>FAD</name>
        <dbReference type="ChEBI" id="CHEBI:57692"/>
    </cofactor>
</comment>
<evidence type="ECO:0000313" key="7">
    <source>
        <dbReference type="Proteomes" id="UP000179102"/>
    </source>
</evidence>
<dbReference type="Proteomes" id="UP000179102">
    <property type="component" value="Unassembled WGS sequence"/>
</dbReference>
<dbReference type="InterPro" id="IPR036318">
    <property type="entry name" value="FAD-bd_PCMH-like_sf"/>
</dbReference>
<dbReference type="PROSITE" id="PS51387">
    <property type="entry name" value="FAD_PCMH"/>
    <property type="match status" value="1"/>
</dbReference>
<dbReference type="InterPro" id="IPR016169">
    <property type="entry name" value="FAD-bd_PCMH_sub2"/>
</dbReference>
<protein>
    <recommendedName>
        <fullName evidence="5">FAD-binding PCMH-type domain-containing protein</fullName>
    </recommendedName>
</protein>
<sequence>MEQVLIDELKKLIEGDVEYDPKVLLDYSHDASLFEVKPEVVVFPKNAKDVESLVSFVKKNKKKYPWLTLVGRSAGTDMGGGALGEGIIVVFTRYFNKTPTVNRNIATTEPGVFYRDFEVETLRHNLIFPSYPASREICAMGGIFNNNSGGEKSFKYGTTENYVRRIKAVLADGKTYEFKPLSEAQLKKKMRQDDFEGEIYREMYKLIVENYEEIARAKPEVSKNSAGYFLWNVYNKEKGIFDLTRLWVGAQGTLGLFLEGDLELVPVHKHRDMLVIFLHDLSHLGQIIKEVIALEPESFESYDDNTLKLALRYFPEFSKQLGLLGMIKATFAFFPAFFSLFTGRKLPKLILQVDFTSDDLHEVEEKVAKLRERLKPFHPQTQVAEEGREQKYWLVRRESFNLLRKKIRDKHTAPFIDDFVVKPEFAGEVVEKVTNILKAHPEFIFTVAGHVGDGNFHIIPLADIKNPNVRAAIPVISNQVYEIIAKYHGSITGEHNDGLIRTPYLAQMYGDGIVKLFERTKAIFDPDNIFNPGKKVGGNLKYAMEHIRTNW</sequence>
<evidence type="ECO:0000256" key="3">
    <source>
        <dbReference type="ARBA" id="ARBA00022827"/>
    </source>
</evidence>
<comment type="caution">
    <text evidence="6">The sequence shown here is derived from an EMBL/GenBank/DDBJ whole genome shotgun (WGS) entry which is preliminary data.</text>
</comment>
<evidence type="ECO:0000256" key="4">
    <source>
        <dbReference type="ARBA" id="ARBA00023002"/>
    </source>
</evidence>
<dbReference type="InterPro" id="IPR006094">
    <property type="entry name" value="Oxid_FAD_bind_N"/>
</dbReference>
<evidence type="ECO:0000256" key="1">
    <source>
        <dbReference type="ARBA" id="ARBA00001974"/>
    </source>
</evidence>
<evidence type="ECO:0000256" key="2">
    <source>
        <dbReference type="ARBA" id="ARBA00022630"/>
    </source>
</evidence>
<reference evidence="6 7" key="1">
    <citation type="journal article" date="2016" name="Nat. Commun.">
        <title>Thousands of microbial genomes shed light on interconnected biogeochemical processes in an aquifer system.</title>
        <authorList>
            <person name="Anantharaman K."/>
            <person name="Brown C.T."/>
            <person name="Hug L.A."/>
            <person name="Sharon I."/>
            <person name="Castelle C.J."/>
            <person name="Probst A.J."/>
            <person name="Thomas B.C."/>
            <person name="Singh A."/>
            <person name="Wilkins M.J."/>
            <person name="Karaoz U."/>
            <person name="Brodie E.L."/>
            <person name="Williams K.H."/>
            <person name="Hubbard S.S."/>
            <person name="Banfield J.F."/>
        </authorList>
    </citation>
    <scope>NUCLEOTIDE SEQUENCE [LARGE SCALE GENOMIC DNA]</scope>
</reference>
<keyword evidence="3" id="KW-0274">FAD</keyword>
<dbReference type="GO" id="GO:1903457">
    <property type="term" value="P:lactate catabolic process"/>
    <property type="evidence" value="ECO:0007669"/>
    <property type="project" value="TreeGrafter"/>
</dbReference>
<keyword evidence="4" id="KW-0560">Oxidoreductase</keyword>
<dbReference type="Pfam" id="PF01565">
    <property type="entry name" value="FAD_binding_4"/>
    <property type="match status" value="1"/>
</dbReference>
<dbReference type="SUPFAM" id="SSF56176">
    <property type="entry name" value="FAD-binding/transporter-associated domain-like"/>
    <property type="match status" value="1"/>
</dbReference>
<proteinExistence type="predicted"/>
<dbReference type="Gene3D" id="3.30.70.2740">
    <property type="match status" value="1"/>
</dbReference>
<evidence type="ECO:0000259" key="5">
    <source>
        <dbReference type="PROSITE" id="PS51387"/>
    </source>
</evidence>
<dbReference type="SUPFAM" id="SSF55103">
    <property type="entry name" value="FAD-linked oxidases, C-terminal domain"/>
    <property type="match status" value="1"/>
</dbReference>
<dbReference type="Pfam" id="PF02913">
    <property type="entry name" value="FAD-oxidase_C"/>
    <property type="match status" value="1"/>
</dbReference>
<gene>
    <name evidence="6" type="ORF">A2870_01185</name>
</gene>
<dbReference type="PANTHER" id="PTHR11748">
    <property type="entry name" value="D-LACTATE DEHYDROGENASE"/>
    <property type="match status" value="1"/>
</dbReference>
<dbReference type="InterPro" id="IPR016166">
    <property type="entry name" value="FAD-bd_PCMH"/>
</dbReference>
<dbReference type="InterPro" id="IPR016164">
    <property type="entry name" value="FAD-linked_Oxase-like_C"/>
</dbReference>
<dbReference type="AlphaFoldDB" id="A0A1F5G8M0"/>
<organism evidence="6 7">
    <name type="scientific">Candidatus Curtissbacteria bacterium RIFCSPHIGHO2_01_FULL_41_11</name>
    <dbReference type="NCBI Taxonomy" id="1797711"/>
    <lineage>
        <taxon>Bacteria</taxon>
        <taxon>Candidatus Curtissiibacteriota</taxon>
    </lineage>
</organism>
<dbReference type="PANTHER" id="PTHR11748:SF119">
    <property type="entry name" value="D-2-HYDROXYGLUTARATE DEHYDROGENASE"/>
    <property type="match status" value="1"/>
</dbReference>
<dbReference type="EMBL" id="MFAZ01000001">
    <property type="protein sequence ID" value="OGD88208.1"/>
    <property type="molecule type" value="Genomic_DNA"/>
</dbReference>
<name>A0A1F5G8M0_9BACT</name>
<dbReference type="Gene3D" id="1.10.45.10">
    <property type="entry name" value="Vanillyl-alcohol Oxidase, Chain A, domain 4"/>
    <property type="match status" value="1"/>
</dbReference>
<dbReference type="Gene3D" id="3.30.465.10">
    <property type="match status" value="1"/>
</dbReference>
<evidence type="ECO:0000313" key="6">
    <source>
        <dbReference type="EMBL" id="OGD88208.1"/>
    </source>
</evidence>
<dbReference type="GO" id="GO:0004458">
    <property type="term" value="F:D-lactate dehydrogenase (cytochrome) activity"/>
    <property type="evidence" value="ECO:0007669"/>
    <property type="project" value="TreeGrafter"/>
</dbReference>
<dbReference type="GO" id="GO:0008720">
    <property type="term" value="F:D-lactate dehydrogenase (NAD+) activity"/>
    <property type="evidence" value="ECO:0007669"/>
    <property type="project" value="TreeGrafter"/>
</dbReference>
<keyword evidence="2" id="KW-0285">Flavoprotein</keyword>
<dbReference type="InterPro" id="IPR004113">
    <property type="entry name" value="FAD-bd_oxidored_4_C"/>
</dbReference>
<dbReference type="GO" id="GO:0071949">
    <property type="term" value="F:FAD binding"/>
    <property type="evidence" value="ECO:0007669"/>
    <property type="project" value="InterPro"/>
</dbReference>
<dbReference type="STRING" id="1797711.A2870_01185"/>
<dbReference type="InterPro" id="IPR016171">
    <property type="entry name" value="Vanillyl_alc_oxidase_C-sub2"/>
</dbReference>
<feature type="domain" description="FAD-binding PCMH-type" evidence="5">
    <location>
        <begin position="34"/>
        <end position="267"/>
    </location>
</feature>
<accession>A0A1F5G8M0</accession>